<reference evidence="3" key="1">
    <citation type="journal article" date="2015" name="Microbiology">
        <title>Genome of Methanoregula boonei 6A8 reveals adaptations to oligotrophic peatland environments.</title>
        <authorList>
            <person name="Braeuer S."/>
            <person name="Cadillo-Quiroz H."/>
            <person name="Kyrpides N."/>
            <person name="Woyke T."/>
            <person name="Goodwin L."/>
            <person name="Detter C."/>
            <person name="Podell S."/>
            <person name="Yavitt J.B."/>
            <person name="Zinder S.H."/>
        </authorList>
    </citation>
    <scope>NUCLEOTIDE SEQUENCE [LARGE SCALE GENOMIC DNA]</scope>
    <source>
        <strain evidence="3">DSM 21154 / JCM 14090 / 6A8</strain>
    </source>
</reference>
<name>A7I7U9_METB6</name>
<keyword evidence="3" id="KW-1185">Reference proteome</keyword>
<dbReference type="AlphaFoldDB" id="A7I7U9"/>
<dbReference type="EMBL" id="CP000780">
    <property type="protein sequence ID" value="ABS55810.1"/>
    <property type="molecule type" value="Genomic_DNA"/>
</dbReference>
<evidence type="ECO:0000313" key="2">
    <source>
        <dbReference type="EMBL" id="ABS55810.1"/>
    </source>
</evidence>
<feature type="region of interest" description="Disordered" evidence="1">
    <location>
        <begin position="1"/>
        <end position="23"/>
    </location>
</feature>
<evidence type="ECO:0000256" key="1">
    <source>
        <dbReference type="SAM" id="MobiDB-lite"/>
    </source>
</evidence>
<evidence type="ECO:0000313" key="3">
    <source>
        <dbReference type="Proteomes" id="UP000002408"/>
    </source>
</evidence>
<sequence length="161" mass="19165">MGIRRSRNPFGSKRQPPGMLSREEQQEYADFIESQVQEFSLTRRIRRKIRGVFTSPAAIETIRGNFIRKSEPRFTEYIKNLSGHDTLITDLQIRYFERRIHTLPKDTLIRLHDELEQIEQVRSPAVRERLLAQFCNSISLTYSLNGWFLHIFAEELRKKQE</sequence>
<proteinExistence type="predicted"/>
<organism evidence="2 3">
    <name type="scientific">Methanoregula boonei (strain DSM 21154 / JCM 14090 / 6A8)</name>
    <dbReference type="NCBI Taxonomy" id="456442"/>
    <lineage>
        <taxon>Archaea</taxon>
        <taxon>Methanobacteriati</taxon>
        <taxon>Methanobacteriota</taxon>
        <taxon>Stenosarchaea group</taxon>
        <taxon>Methanomicrobia</taxon>
        <taxon>Methanomicrobiales</taxon>
        <taxon>Methanoregulaceae</taxon>
        <taxon>Methanoregula</taxon>
    </lineage>
</organism>
<dbReference type="STRING" id="456442.Mboo_1292"/>
<gene>
    <name evidence="2" type="ordered locus">Mboo_1292</name>
</gene>
<accession>A7I7U9</accession>
<protein>
    <submittedName>
        <fullName evidence="2">Uncharacterized protein</fullName>
    </submittedName>
</protein>
<dbReference type="HOGENOM" id="CLU_1639951_0_0_2"/>
<dbReference type="Proteomes" id="UP000002408">
    <property type="component" value="Chromosome"/>
</dbReference>
<dbReference type="KEGG" id="mbn:Mboo_1292"/>